<evidence type="ECO:0000313" key="1">
    <source>
        <dbReference type="EMBL" id="CAK9150749.1"/>
    </source>
</evidence>
<accession>A0ABC8S0J6</accession>
<gene>
    <name evidence="1" type="ORF">ILEXP_LOCUS18902</name>
</gene>
<protein>
    <submittedName>
        <fullName evidence="1">Uncharacterized protein</fullName>
    </submittedName>
</protein>
<evidence type="ECO:0000313" key="2">
    <source>
        <dbReference type="Proteomes" id="UP001642360"/>
    </source>
</evidence>
<organism evidence="1 2">
    <name type="scientific">Ilex paraguariensis</name>
    <name type="common">yerba mate</name>
    <dbReference type="NCBI Taxonomy" id="185542"/>
    <lineage>
        <taxon>Eukaryota</taxon>
        <taxon>Viridiplantae</taxon>
        <taxon>Streptophyta</taxon>
        <taxon>Embryophyta</taxon>
        <taxon>Tracheophyta</taxon>
        <taxon>Spermatophyta</taxon>
        <taxon>Magnoliopsida</taxon>
        <taxon>eudicotyledons</taxon>
        <taxon>Gunneridae</taxon>
        <taxon>Pentapetalae</taxon>
        <taxon>asterids</taxon>
        <taxon>campanulids</taxon>
        <taxon>Aquifoliales</taxon>
        <taxon>Aquifoliaceae</taxon>
        <taxon>Ilex</taxon>
    </lineage>
</organism>
<reference evidence="1 2" key="1">
    <citation type="submission" date="2024-02" db="EMBL/GenBank/DDBJ databases">
        <authorList>
            <person name="Vignale AGUSTIN F."/>
            <person name="Sosa J E."/>
            <person name="Modenutti C."/>
        </authorList>
    </citation>
    <scope>NUCLEOTIDE SEQUENCE [LARGE SCALE GENOMIC DNA]</scope>
</reference>
<dbReference type="AlphaFoldDB" id="A0ABC8S0J6"/>
<comment type="caution">
    <text evidence="1">The sequence shown here is derived from an EMBL/GenBank/DDBJ whole genome shotgun (WGS) entry which is preliminary data.</text>
</comment>
<proteinExistence type="predicted"/>
<sequence length="101" mass="11447">MIVSNTIAVRNTELLSASTLLTKVTKWKLQAKKRSLWVHTTHQQFRASLKDGLCRPLREIVATNEVWPVLPEISAIGFCLYHTVDAFGNDGWWVGRSPTKL</sequence>
<dbReference type="Proteomes" id="UP001642360">
    <property type="component" value="Unassembled WGS sequence"/>
</dbReference>
<keyword evidence="2" id="KW-1185">Reference proteome</keyword>
<name>A0ABC8S0J6_9AQUA</name>
<dbReference type="EMBL" id="CAUOFW020002058">
    <property type="protein sequence ID" value="CAK9150749.1"/>
    <property type="molecule type" value="Genomic_DNA"/>
</dbReference>